<feature type="domain" description="NAD-dependent epimerase/dehydratase" evidence="2">
    <location>
        <begin position="5"/>
        <end position="233"/>
    </location>
</feature>
<sequence>MAGTLVTGASGFVGGRLLRRLSSAGAEVWGLARRPQASPPALPAERWIRADLRDREAVIAAVQRAAPERIFHLGALASPRACDRAPDEARASNVAGTAAILEGAQAVGARVLLASSSQVYGRVEGHIDEHHPLDPVTVYGQTKLEAENLARDYAARGLPVVIARPFNHSGPGQTTDYVLPALVEQVRVAAAKGVPIRTGNLFPRRDFLHVDDVLDAYELLIERGQAGEAYNVCRGEGLTIGEALHGIQRRLGAADQRTEEDPERVRSQDPSEVVGVAAKLAALGWSPKVGLESLLDDIAKPAL</sequence>
<gene>
    <name evidence="3" type="primary">rmd</name>
    <name evidence="3" type="ORF">Pla133_24840</name>
</gene>
<dbReference type="Gene3D" id="3.90.25.10">
    <property type="entry name" value="UDP-galactose 4-epimerase, domain 1"/>
    <property type="match status" value="1"/>
</dbReference>
<evidence type="ECO:0000313" key="3">
    <source>
        <dbReference type="EMBL" id="QDU67401.1"/>
    </source>
</evidence>
<dbReference type="PANTHER" id="PTHR43000">
    <property type="entry name" value="DTDP-D-GLUCOSE 4,6-DEHYDRATASE-RELATED"/>
    <property type="match status" value="1"/>
</dbReference>
<dbReference type="EMBL" id="CP036287">
    <property type="protein sequence ID" value="QDU67401.1"/>
    <property type="molecule type" value="Genomic_DNA"/>
</dbReference>
<evidence type="ECO:0000259" key="2">
    <source>
        <dbReference type="Pfam" id="PF01370"/>
    </source>
</evidence>
<keyword evidence="3" id="KW-0560">Oxidoreductase</keyword>
<dbReference type="SUPFAM" id="SSF51735">
    <property type="entry name" value="NAD(P)-binding Rossmann-fold domains"/>
    <property type="match status" value="1"/>
</dbReference>
<dbReference type="EC" id="1.1.1.281" evidence="3"/>
<keyword evidence="4" id="KW-1185">Reference proteome</keyword>
<dbReference type="Gene3D" id="3.40.50.720">
    <property type="entry name" value="NAD(P)-binding Rossmann-like Domain"/>
    <property type="match status" value="1"/>
</dbReference>
<dbReference type="InterPro" id="IPR001509">
    <property type="entry name" value="Epimerase_deHydtase"/>
</dbReference>
<dbReference type="InterPro" id="IPR036291">
    <property type="entry name" value="NAD(P)-bd_dom_sf"/>
</dbReference>
<protein>
    <submittedName>
        <fullName evidence="3">GDP-6-deoxy-D-mannose reductase</fullName>
        <ecNumber evidence="3">1.1.1.281</ecNumber>
    </submittedName>
</protein>
<dbReference type="RefSeq" id="WP_419192419.1">
    <property type="nucleotide sequence ID" value="NZ_CP036287.1"/>
</dbReference>
<comment type="similarity">
    <text evidence="1">Belongs to the NAD(P)-dependent epimerase/dehydratase family.</text>
</comment>
<dbReference type="KEGG" id="pbap:Pla133_24840"/>
<dbReference type="Proteomes" id="UP000316921">
    <property type="component" value="Chromosome"/>
</dbReference>
<accession>A0A518BKA2</accession>
<dbReference type="GO" id="GO:0033705">
    <property type="term" value="F:GDP-4-dehydro-6-deoxy-D-mannose reductase activity"/>
    <property type="evidence" value="ECO:0007669"/>
    <property type="project" value="UniProtKB-EC"/>
</dbReference>
<organism evidence="3 4">
    <name type="scientific">Engelhardtia mirabilis</name>
    <dbReference type="NCBI Taxonomy" id="2528011"/>
    <lineage>
        <taxon>Bacteria</taxon>
        <taxon>Pseudomonadati</taxon>
        <taxon>Planctomycetota</taxon>
        <taxon>Planctomycetia</taxon>
        <taxon>Planctomycetia incertae sedis</taxon>
        <taxon>Engelhardtia</taxon>
    </lineage>
</organism>
<dbReference type="AlphaFoldDB" id="A0A518BKA2"/>
<dbReference type="Pfam" id="PF01370">
    <property type="entry name" value="Epimerase"/>
    <property type="match status" value="1"/>
</dbReference>
<reference evidence="3 4" key="1">
    <citation type="submission" date="2019-02" db="EMBL/GenBank/DDBJ databases">
        <title>Deep-cultivation of Planctomycetes and their phenomic and genomic characterization uncovers novel biology.</title>
        <authorList>
            <person name="Wiegand S."/>
            <person name="Jogler M."/>
            <person name="Boedeker C."/>
            <person name="Pinto D."/>
            <person name="Vollmers J."/>
            <person name="Rivas-Marin E."/>
            <person name="Kohn T."/>
            <person name="Peeters S.H."/>
            <person name="Heuer A."/>
            <person name="Rast P."/>
            <person name="Oberbeckmann S."/>
            <person name="Bunk B."/>
            <person name="Jeske O."/>
            <person name="Meyerdierks A."/>
            <person name="Storesund J.E."/>
            <person name="Kallscheuer N."/>
            <person name="Luecker S."/>
            <person name="Lage O.M."/>
            <person name="Pohl T."/>
            <person name="Merkel B.J."/>
            <person name="Hornburger P."/>
            <person name="Mueller R.-W."/>
            <person name="Bruemmer F."/>
            <person name="Labrenz M."/>
            <person name="Spormann A.M."/>
            <person name="Op den Camp H."/>
            <person name="Overmann J."/>
            <person name="Amann R."/>
            <person name="Jetten M.S.M."/>
            <person name="Mascher T."/>
            <person name="Medema M.H."/>
            <person name="Devos D.P."/>
            <person name="Kaster A.-K."/>
            <person name="Ovreas L."/>
            <person name="Rohde M."/>
            <person name="Galperin M.Y."/>
            <person name="Jogler C."/>
        </authorList>
    </citation>
    <scope>NUCLEOTIDE SEQUENCE [LARGE SCALE GENOMIC DNA]</scope>
    <source>
        <strain evidence="3 4">Pla133</strain>
    </source>
</reference>
<proteinExistence type="inferred from homology"/>
<name>A0A518BKA2_9BACT</name>
<evidence type="ECO:0000313" key="4">
    <source>
        <dbReference type="Proteomes" id="UP000316921"/>
    </source>
</evidence>
<evidence type="ECO:0000256" key="1">
    <source>
        <dbReference type="ARBA" id="ARBA00007637"/>
    </source>
</evidence>